<protein>
    <submittedName>
        <fullName evidence="3">Trehalose-6-phosphate synthase</fullName>
    </submittedName>
</protein>
<evidence type="ECO:0000256" key="2">
    <source>
        <dbReference type="SAM" id="MobiDB-lite"/>
    </source>
</evidence>
<keyword evidence="4" id="KW-1185">Reference proteome</keyword>
<dbReference type="EMBL" id="CP127363">
    <property type="protein sequence ID" value="WIY50552.1"/>
    <property type="molecule type" value="Genomic_DNA"/>
</dbReference>
<dbReference type="Pfam" id="PF00982">
    <property type="entry name" value="Glyco_transf_20"/>
    <property type="match status" value="1"/>
</dbReference>
<dbReference type="InterPro" id="IPR001830">
    <property type="entry name" value="Glyco_trans_20"/>
</dbReference>
<sequence length="548" mass="60547">MVRQVSGARRSASPPALQAQGEARQTSSARPPSAGRALERTAVQPRRKRPFDGSGAAQPQARQRQRPPQNRLVVVSNRMVDPSKPAAGGLAVALAETMHDNPGLWMGWSGAIGGRPGTPSVRTQAFGQSTLVGMDLSRTQFRQYYAGYSNSVLWPVMHSSAGWADIRPGQYGVYRQVNRIFAAQLAPLLQQDDMLWIHDYHLIPLAQELRRLGCRQRMGFFNHIPFPEPGVFRAIPEHKELVESLFSYDLVGMQIPRDVENFRDYVREERIGEAAADASLLRAFGRQVQVRDFPIGIDVQGLMAQEPDTGPSGVLERMRTEKAEGRLLMVGVERLDYSKGVPDRFAALGQLLEDRPDLREKVTFVQIGAPSRPQVPAYAALARRTQEMVDGINSKYGTPSWTPILYFAEPVRRSALPEIYRMGRVGVVTSVADGMNLVAKEYVASQDERDPGALVLSRGAGAAHQLQDAILVPPADRPAIARAYEAALSMPLQERKERHARLLDNVKTQDLAKWREDYLSALRAVPQSARQHDGGVSGRKAGRPAGPH</sequence>
<feature type="region of interest" description="Disordered" evidence="2">
    <location>
        <begin position="1"/>
        <end position="71"/>
    </location>
</feature>
<dbReference type="CDD" id="cd03788">
    <property type="entry name" value="GT20_TPS"/>
    <property type="match status" value="1"/>
</dbReference>
<proteinExistence type="inferred from homology"/>
<accession>A0ABY9AUS5</accession>
<reference evidence="3 4" key="1">
    <citation type="submission" date="2023-06" db="EMBL/GenBank/DDBJ databases">
        <authorList>
            <person name="Ham H."/>
            <person name="Park D.S."/>
        </authorList>
    </citation>
    <scope>NUCLEOTIDE SEQUENCE [LARGE SCALE GENOMIC DNA]</scope>
    <source>
        <strain evidence="3 4">KACC 17005</strain>
    </source>
</reference>
<dbReference type="Proteomes" id="UP001242732">
    <property type="component" value="Chromosome"/>
</dbReference>
<dbReference type="PANTHER" id="PTHR10788">
    <property type="entry name" value="TREHALOSE-6-PHOSPHATE SYNTHASE"/>
    <property type="match status" value="1"/>
</dbReference>
<gene>
    <name evidence="3" type="ORF">QRO08_08300</name>
</gene>
<evidence type="ECO:0000256" key="1">
    <source>
        <dbReference type="ARBA" id="ARBA00008799"/>
    </source>
</evidence>
<name>A0ABY9AUS5_PARCI</name>
<comment type="similarity">
    <text evidence="1">Belongs to the glycosyltransferase 20 family.</text>
</comment>
<feature type="compositionally biased region" description="Low complexity" evidence="2">
    <location>
        <begin position="56"/>
        <end position="69"/>
    </location>
</feature>
<dbReference type="PANTHER" id="PTHR10788:SF106">
    <property type="entry name" value="BCDNA.GH08860"/>
    <property type="match status" value="1"/>
</dbReference>
<evidence type="ECO:0000313" key="3">
    <source>
        <dbReference type="EMBL" id="WIY50552.1"/>
    </source>
</evidence>
<evidence type="ECO:0000313" key="4">
    <source>
        <dbReference type="Proteomes" id="UP001242732"/>
    </source>
</evidence>
<dbReference type="RefSeq" id="WP_011795196.1">
    <property type="nucleotide sequence ID" value="NZ_CP042302.1"/>
</dbReference>
<feature type="region of interest" description="Disordered" evidence="2">
    <location>
        <begin position="525"/>
        <end position="548"/>
    </location>
</feature>
<organism evidence="3 4">
    <name type="scientific">Paracidovorax citrulli</name>
    <name type="common">Acidovorax citrulli</name>
    <dbReference type="NCBI Taxonomy" id="80869"/>
    <lineage>
        <taxon>Bacteria</taxon>
        <taxon>Pseudomonadati</taxon>
        <taxon>Pseudomonadota</taxon>
        <taxon>Betaproteobacteria</taxon>
        <taxon>Burkholderiales</taxon>
        <taxon>Comamonadaceae</taxon>
        <taxon>Paracidovorax</taxon>
    </lineage>
</organism>
<dbReference type="SUPFAM" id="SSF53756">
    <property type="entry name" value="UDP-Glycosyltransferase/glycogen phosphorylase"/>
    <property type="match status" value="1"/>
</dbReference>
<dbReference type="Gene3D" id="3.40.50.2000">
    <property type="entry name" value="Glycogen Phosphorylase B"/>
    <property type="match status" value="2"/>
</dbReference>